<reference evidence="2" key="1">
    <citation type="submission" date="2014-11" db="EMBL/GenBank/DDBJ databases">
        <authorList>
            <person name="Amaro Gonzalez C."/>
        </authorList>
    </citation>
    <scope>NUCLEOTIDE SEQUENCE</scope>
</reference>
<organism evidence="2">
    <name type="scientific">Anguilla anguilla</name>
    <name type="common">European freshwater eel</name>
    <name type="synonym">Muraena anguilla</name>
    <dbReference type="NCBI Taxonomy" id="7936"/>
    <lineage>
        <taxon>Eukaryota</taxon>
        <taxon>Metazoa</taxon>
        <taxon>Chordata</taxon>
        <taxon>Craniata</taxon>
        <taxon>Vertebrata</taxon>
        <taxon>Euteleostomi</taxon>
        <taxon>Actinopterygii</taxon>
        <taxon>Neopterygii</taxon>
        <taxon>Teleostei</taxon>
        <taxon>Anguilliformes</taxon>
        <taxon>Anguillidae</taxon>
        <taxon>Anguilla</taxon>
    </lineage>
</organism>
<accession>A0A0E9PTX2</accession>
<protein>
    <submittedName>
        <fullName evidence="2">Uncharacterized protein</fullName>
    </submittedName>
</protein>
<evidence type="ECO:0000256" key="1">
    <source>
        <dbReference type="SAM" id="Phobius"/>
    </source>
</evidence>
<dbReference type="AlphaFoldDB" id="A0A0E9PTX2"/>
<dbReference type="EMBL" id="GBXM01100486">
    <property type="protein sequence ID" value="JAH08091.1"/>
    <property type="molecule type" value="Transcribed_RNA"/>
</dbReference>
<feature type="transmembrane region" description="Helical" evidence="1">
    <location>
        <begin position="7"/>
        <end position="28"/>
    </location>
</feature>
<evidence type="ECO:0000313" key="2">
    <source>
        <dbReference type="EMBL" id="JAH08091.1"/>
    </source>
</evidence>
<name>A0A0E9PTX2_ANGAN</name>
<reference evidence="2" key="2">
    <citation type="journal article" date="2015" name="Fish Shellfish Immunol.">
        <title>Early steps in the European eel (Anguilla anguilla)-Vibrio vulnificus interaction in the gills: Role of the RtxA13 toxin.</title>
        <authorList>
            <person name="Callol A."/>
            <person name="Pajuelo D."/>
            <person name="Ebbesson L."/>
            <person name="Teles M."/>
            <person name="MacKenzie S."/>
            <person name="Amaro C."/>
        </authorList>
    </citation>
    <scope>NUCLEOTIDE SEQUENCE</scope>
</reference>
<proteinExistence type="predicted"/>
<sequence length="36" mass="4319">MQMAVTRLIYILFALQTTHLPGFCRFIFSWNNRLCL</sequence>
<keyword evidence="1" id="KW-0472">Membrane</keyword>
<keyword evidence="1" id="KW-0812">Transmembrane</keyword>
<keyword evidence="1" id="KW-1133">Transmembrane helix</keyword>